<dbReference type="SMART" id="SM01118">
    <property type="entry name" value="CYTH"/>
    <property type="match status" value="1"/>
</dbReference>
<dbReference type="AlphaFoldDB" id="A0A2K9B3R9"/>
<dbReference type="Pfam" id="PF05235">
    <property type="entry name" value="CHAD"/>
    <property type="match status" value="1"/>
</dbReference>
<dbReference type="PANTHER" id="PTHR39569">
    <property type="entry name" value="INORGANIC TRIPHOSPHATASE"/>
    <property type="match status" value="1"/>
</dbReference>
<dbReference type="InterPro" id="IPR033469">
    <property type="entry name" value="CYTH-like_dom_sf"/>
</dbReference>
<dbReference type="EMBL" id="CP025120">
    <property type="protein sequence ID" value="AUD79568.1"/>
    <property type="molecule type" value="Genomic_DNA"/>
</dbReference>
<dbReference type="PROSITE" id="PS51707">
    <property type="entry name" value="CYTH"/>
    <property type="match status" value="1"/>
</dbReference>
<dbReference type="PROSITE" id="PS51708">
    <property type="entry name" value="CHAD"/>
    <property type="match status" value="1"/>
</dbReference>
<gene>
    <name evidence="1" type="ORF">CW740_10075</name>
</gene>
<evidence type="ECO:0000313" key="1">
    <source>
        <dbReference type="EMBL" id="AUD79568.1"/>
    </source>
</evidence>
<proteinExistence type="predicted"/>
<name>A0A2K9B3R9_9GAMM</name>
<dbReference type="InterPro" id="IPR023577">
    <property type="entry name" value="CYTH_domain"/>
</dbReference>
<dbReference type="RefSeq" id="WP_106647375.1">
    <property type="nucleotide sequence ID" value="NZ_BMGO01000001.1"/>
</dbReference>
<dbReference type="OrthoDB" id="3034217at2"/>
<dbReference type="GO" id="GO:0046872">
    <property type="term" value="F:metal ion binding"/>
    <property type="evidence" value="ECO:0007669"/>
    <property type="project" value="TreeGrafter"/>
</dbReference>
<dbReference type="CDD" id="cd07756">
    <property type="entry name" value="CYTH-like_Pase_CHAD"/>
    <property type="match status" value="1"/>
</dbReference>
<dbReference type="Gene3D" id="2.40.320.10">
    <property type="entry name" value="Hypothetical Protein Pfu-838710-001"/>
    <property type="match status" value="1"/>
</dbReference>
<dbReference type="GO" id="GO:0050355">
    <property type="term" value="F:inorganic triphosphate phosphatase activity"/>
    <property type="evidence" value="ECO:0007669"/>
    <property type="project" value="InterPro"/>
</dbReference>
<dbReference type="Gene3D" id="1.40.20.10">
    <property type="entry name" value="CHAD domain"/>
    <property type="match status" value="1"/>
</dbReference>
<dbReference type="KEGG" id="kpd:CW740_10075"/>
<accession>A0A2K9B3R9</accession>
<sequence>MSIEIEIKLSATPDKISDIKQWVSDRFSGEGDWQEKQLANTYFDTENHKLREMEIGLRIRRDGDKFIQSVKSAGRVVGGLFQRNESEVELPTNELDLQAVDEPYLMILLEEAEEEDGPVQPAFNTDFLRRQIFVKEGESQIEIALDVGSIRCKDHKLDICEVELELKEGEPSALFSLCQELIEKFDLVLDSASKAERGYSLCQRPSPYLRQLRVVELTAKSSAEAAFETIAHTGLGHWQHYIKQIKREVTIDHVLQLNRALMFMQHMYSVFAPMIPRHALSSLRSDWREITKNFSKLLKVAQEINWLNNGKLYGFTYEELSDFEKGLRKAFQREGNQFTEYLKSSSYNLKLLHFSRWLYLKEWRNAFKNGGGQRLKKEIFPFAIRQLQHQLFDIKRHLTGKEELTENDYLAYLPRMYRTLDIGLFFGSLFENKKRKAYRQRWVDLVASIELFKQLEFIRRALKTEDRVDERLERTEKDILDALFTMRTRALEENPYWN</sequence>
<dbReference type="InterPro" id="IPR007899">
    <property type="entry name" value="CHAD_dom"/>
</dbReference>
<keyword evidence="2" id="KW-1185">Reference proteome</keyword>
<reference evidence="1 2" key="1">
    <citation type="submission" date="2017-12" db="EMBL/GenBank/DDBJ databases">
        <title>Kangiella profundi FT102 completed genome.</title>
        <authorList>
            <person name="Xu J."/>
            <person name="Wang J."/>
            <person name="Lu Y."/>
        </authorList>
    </citation>
    <scope>NUCLEOTIDE SEQUENCE [LARGE SCALE GENOMIC DNA]</scope>
    <source>
        <strain evidence="1 2">FT102</strain>
    </source>
</reference>
<dbReference type="PANTHER" id="PTHR39569:SF1">
    <property type="entry name" value="INORGANIC TRIPHOSPHATASE"/>
    <property type="match status" value="1"/>
</dbReference>
<dbReference type="Proteomes" id="UP000232693">
    <property type="component" value="Chromosome"/>
</dbReference>
<evidence type="ECO:0000313" key="2">
    <source>
        <dbReference type="Proteomes" id="UP000232693"/>
    </source>
</evidence>
<dbReference type="Pfam" id="PF01928">
    <property type="entry name" value="CYTH"/>
    <property type="match status" value="1"/>
</dbReference>
<dbReference type="SUPFAM" id="SSF55154">
    <property type="entry name" value="CYTH-like phosphatases"/>
    <property type="match status" value="1"/>
</dbReference>
<dbReference type="InterPro" id="IPR038186">
    <property type="entry name" value="CHAD_dom_sf"/>
</dbReference>
<protein>
    <submittedName>
        <fullName evidence="1">Adenylate cyclase</fullName>
    </submittedName>
</protein>
<dbReference type="InterPro" id="IPR039013">
    <property type="entry name" value="YgiF"/>
</dbReference>
<organism evidence="1 2">
    <name type="scientific">Kangiella profundi</name>
    <dbReference type="NCBI Taxonomy" id="1561924"/>
    <lineage>
        <taxon>Bacteria</taxon>
        <taxon>Pseudomonadati</taxon>
        <taxon>Pseudomonadota</taxon>
        <taxon>Gammaproteobacteria</taxon>
        <taxon>Kangiellales</taxon>
        <taxon>Kangiellaceae</taxon>
        <taxon>Kangiella</taxon>
    </lineage>
</organism>